<name>A0A813YYJ9_9BILA</name>
<dbReference type="GO" id="GO:0005096">
    <property type="term" value="F:GTPase activator activity"/>
    <property type="evidence" value="ECO:0007669"/>
    <property type="project" value="UniProtKB-KW"/>
</dbReference>
<dbReference type="InterPro" id="IPR032675">
    <property type="entry name" value="LRR_dom_sf"/>
</dbReference>
<dbReference type="AlphaFoldDB" id="A0A813YYJ9"/>
<dbReference type="Proteomes" id="UP000663891">
    <property type="component" value="Unassembled WGS sequence"/>
</dbReference>
<reference evidence="4" key="1">
    <citation type="submission" date="2021-02" db="EMBL/GenBank/DDBJ databases">
        <authorList>
            <person name="Nowell W R."/>
        </authorList>
    </citation>
    <scope>NUCLEOTIDE SEQUENCE</scope>
</reference>
<dbReference type="PANTHER" id="PTHR24113:SF12">
    <property type="entry name" value="RAN GTPASE-ACTIVATING PROTEIN 1"/>
    <property type="match status" value="1"/>
</dbReference>
<dbReference type="EMBL" id="CAJNON010000059">
    <property type="protein sequence ID" value="CAF0891703.1"/>
    <property type="molecule type" value="Genomic_DNA"/>
</dbReference>
<dbReference type="OrthoDB" id="120976at2759"/>
<accession>A0A813YYJ9</accession>
<dbReference type="InterPro" id="IPR027038">
    <property type="entry name" value="RanGap"/>
</dbReference>
<dbReference type="GO" id="GO:0048471">
    <property type="term" value="C:perinuclear region of cytoplasm"/>
    <property type="evidence" value="ECO:0007669"/>
    <property type="project" value="TreeGrafter"/>
</dbReference>
<dbReference type="SUPFAM" id="SSF52047">
    <property type="entry name" value="RNI-like"/>
    <property type="match status" value="1"/>
</dbReference>
<dbReference type="GO" id="GO:0005634">
    <property type="term" value="C:nucleus"/>
    <property type="evidence" value="ECO:0007669"/>
    <property type="project" value="TreeGrafter"/>
</dbReference>
<proteinExistence type="predicted"/>
<evidence type="ECO:0000256" key="2">
    <source>
        <dbReference type="ARBA" id="ARBA00022614"/>
    </source>
</evidence>
<comment type="caution">
    <text evidence="4">The sequence shown here is derived from an EMBL/GenBank/DDBJ whole genome shotgun (WGS) entry which is preliminary data.</text>
</comment>
<protein>
    <submittedName>
        <fullName evidence="4">Uncharacterized protein</fullName>
    </submittedName>
</protein>
<evidence type="ECO:0000256" key="3">
    <source>
        <dbReference type="ARBA" id="ARBA00022737"/>
    </source>
</evidence>
<gene>
    <name evidence="4" type="ORF">VCS650_LOCUS8813</name>
</gene>
<keyword evidence="3" id="KW-0677">Repeat</keyword>
<dbReference type="PANTHER" id="PTHR24113">
    <property type="entry name" value="RAN GTPASE-ACTIVATING PROTEIN 1"/>
    <property type="match status" value="1"/>
</dbReference>
<dbReference type="GO" id="GO:0006913">
    <property type="term" value="P:nucleocytoplasmic transport"/>
    <property type="evidence" value="ECO:0007669"/>
    <property type="project" value="TreeGrafter"/>
</dbReference>
<evidence type="ECO:0000313" key="5">
    <source>
        <dbReference type="Proteomes" id="UP000663891"/>
    </source>
</evidence>
<keyword evidence="1" id="KW-0343">GTPase activation</keyword>
<keyword evidence="2" id="KW-0433">Leucine-rich repeat</keyword>
<organism evidence="4 5">
    <name type="scientific">Adineta steineri</name>
    <dbReference type="NCBI Taxonomy" id="433720"/>
    <lineage>
        <taxon>Eukaryota</taxon>
        <taxon>Metazoa</taxon>
        <taxon>Spiralia</taxon>
        <taxon>Gnathifera</taxon>
        <taxon>Rotifera</taxon>
        <taxon>Eurotatoria</taxon>
        <taxon>Bdelloidea</taxon>
        <taxon>Adinetida</taxon>
        <taxon>Adinetidae</taxon>
        <taxon>Adineta</taxon>
    </lineage>
</organism>
<dbReference type="InterPro" id="IPR001611">
    <property type="entry name" value="Leu-rich_rpt"/>
</dbReference>
<dbReference type="SMART" id="SM00368">
    <property type="entry name" value="LRR_RI"/>
    <property type="match status" value="4"/>
</dbReference>
<sequence length="546" mass="62734">MFQHCAITKCKRESIAVCHCCKENLCLSHLEEHHDSPISQLNLLVDEIDALEARLETTDTHQTIEQCRQKLDKWRVDYHKMIDHLYDDKCHELDQRMTKKITKQRDNITLLKSEVTKRIREQQTTHEDVKPLIEIMHDLKTQMNDIENTCLQIDINSLPIDNNLIRIRESNRHQFDLSTLPLAFRSISTFAKQDGVKLASNDRFMLIGEEKMLYLVDKTLKIVKQKKCNATIITDMCWSSALDRFIVIMNCRLFLVDERTMSIEYMHTNIAQQCIKCACLDTKLFLLEGQWRSSDYVGCKKGPSIIEFNLLPLRQLIKEWKSPITCSAEQWIYDIQDNNGKLALLISESMDCVQKKLVTRLELRSPNTFDCLWSYRLDMGLPMSCDLGKTCVFVNDDEVLIIMNKNNLALISTDGSTIQRIYLEDNAIGKDGALHIAEWIKSNKVLTAISLGNNQIGSRGAKYISDALQDNMVICHIFLEENRIGDKGAQFLAKALRNKTTLASLQLANNQIGAKGAHYLSSILQNNVVTFNHFYHIREVNGSMLT</sequence>
<dbReference type="Gene3D" id="3.80.10.10">
    <property type="entry name" value="Ribonuclease Inhibitor"/>
    <property type="match status" value="2"/>
</dbReference>
<dbReference type="Pfam" id="PF13516">
    <property type="entry name" value="LRR_6"/>
    <property type="match status" value="2"/>
</dbReference>
<dbReference type="GO" id="GO:0031267">
    <property type="term" value="F:small GTPase binding"/>
    <property type="evidence" value="ECO:0007669"/>
    <property type="project" value="TreeGrafter"/>
</dbReference>
<dbReference type="GO" id="GO:0005829">
    <property type="term" value="C:cytosol"/>
    <property type="evidence" value="ECO:0007669"/>
    <property type="project" value="TreeGrafter"/>
</dbReference>
<evidence type="ECO:0000256" key="1">
    <source>
        <dbReference type="ARBA" id="ARBA00022468"/>
    </source>
</evidence>
<evidence type="ECO:0000313" key="4">
    <source>
        <dbReference type="EMBL" id="CAF0891703.1"/>
    </source>
</evidence>